<evidence type="ECO:0000256" key="5">
    <source>
        <dbReference type="RuleBase" id="RU003513"/>
    </source>
</evidence>
<dbReference type="EC" id="5.1.3.14" evidence="4"/>
<comment type="similarity">
    <text evidence="3 5">Belongs to the UDP-N-acetylglucosamine 2-epimerase family.</text>
</comment>
<evidence type="ECO:0000259" key="6">
    <source>
        <dbReference type="Pfam" id="PF02350"/>
    </source>
</evidence>
<dbReference type="InterPro" id="IPR029767">
    <property type="entry name" value="WecB-like"/>
</dbReference>
<dbReference type="Gene3D" id="3.40.50.2000">
    <property type="entry name" value="Glycogen Phosphorylase B"/>
    <property type="match status" value="2"/>
</dbReference>
<dbReference type="SUPFAM" id="SSF53756">
    <property type="entry name" value="UDP-Glycosyltransferase/glycogen phosphorylase"/>
    <property type="match status" value="1"/>
</dbReference>
<dbReference type="NCBIfam" id="TIGR00236">
    <property type="entry name" value="wecB"/>
    <property type="match status" value="1"/>
</dbReference>
<dbReference type="RefSeq" id="WP_263544294.1">
    <property type="nucleotide sequence ID" value="NZ_JAOVZO020000020.1"/>
</dbReference>
<dbReference type="Proteomes" id="UP001139971">
    <property type="component" value="Unassembled WGS sequence"/>
</dbReference>
<evidence type="ECO:0000256" key="2">
    <source>
        <dbReference type="ARBA" id="ARBA00036080"/>
    </source>
</evidence>
<evidence type="ECO:0000313" key="7">
    <source>
        <dbReference type="EMBL" id="MDC8015282.1"/>
    </source>
</evidence>
<comment type="catalytic activity">
    <reaction evidence="2">
        <text>UDP-N-acetyl-alpha-D-glucosamine = UDP-N-acetyl-alpha-D-mannosamine</text>
        <dbReference type="Rhea" id="RHEA:17213"/>
        <dbReference type="ChEBI" id="CHEBI:57705"/>
        <dbReference type="ChEBI" id="CHEBI:68623"/>
        <dbReference type="EC" id="5.1.3.14"/>
    </reaction>
</comment>
<dbReference type="PANTHER" id="PTHR43174:SF2">
    <property type="entry name" value="UDP-N-ACETYLGLUCOSAMINE 2-EPIMERASE"/>
    <property type="match status" value="1"/>
</dbReference>
<protein>
    <recommendedName>
        <fullName evidence="4">UDP-N-acetylglucosamine 2-epimerase (non-hydrolyzing)</fullName>
        <ecNumber evidence="4">5.1.3.14</ecNumber>
    </recommendedName>
</protein>
<gene>
    <name evidence="7" type="primary">wecB</name>
    <name evidence="7" type="ORF">OD750_022315</name>
</gene>
<dbReference type="EMBL" id="JAOVZO020000020">
    <property type="protein sequence ID" value="MDC8015282.1"/>
    <property type="molecule type" value="Genomic_DNA"/>
</dbReference>
<organism evidence="7 8">
    <name type="scientific">Tahibacter soli</name>
    <dbReference type="NCBI Taxonomy" id="2983605"/>
    <lineage>
        <taxon>Bacteria</taxon>
        <taxon>Pseudomonadati</taxon>
        <taxon>Pseudomonadota</taxon>
        <taxon>Gammaproteobacteria</taxon>
        <taxon>Lysobacterales</taxon>
        <taxon>Rhodanobacteraceae</taxon>
        <taxon>Tahibacter</taxon>
    </lineage>
</organism>
<dbReference type="InterPro" id="IPR003331">
    <property type="entry name" value="UDP_GlcNAc_Epimerase_2_dom"/>
</dbReference>
<dbReference type="PANTHER" id="PTHR43174">
    <property type="entry name" value="UDP-N-ACETYLGLUCOSAMINE 2-EPIMERASE"/>
    <property type="match status" value="1"/>
</dbReference>
<evidence type="ECO:0000256" key="1">
    <source>
        <dbReference type="ARBA" id="ARBA00023235"/>
    </source>
</evidence>
<evidence type="ECO:0000256" key="3">
    <source>
        <dbReference type="ARBA" id="ARBA00038209"/>
    </source>
</evidence>
<dbReference type="AlphaFoldDB" id="A0A9X4BLF5"/>
<keyword evidence="8" id="KW-1185">Reference proteome</keyword>
<comment type="caution">
    <text evidence="7">The sequence shown here is derived from an EMBL/GenBank/DDBJ whole genome shotgun (WGS) entry which is preliminary data.</text>
</comment>
<name>A0A9X4BLF5_9GAMM</name>
<feature type="domain" description="UDP-N-acetylglucosamine 2-epimerase" evidence="6">
    <location>
        <begin position="29"/>
        <end position="371"/>
    </location>
</feature>
<dbReference type="Pfam" id="PF02350">
    <property type="entry name" value="Epimerase_2"/>
    <property type="match status" value="1"/>
</dbReference>
<dbReference type="CDD" id="cd03786">
    <property type="entry name" value="GTB_UDP-GlcNAc_2-Epimerase"/>
    <property type="match status" value="1"/>
</dbReference>
<evidence type="ECO:0000256" key="4">
    <source>
        <dbReference type="ARBA" id="ARBA00038858"/>
    </source>
</evidence>
<sequence length="391" mass="42687">MFPVSQRPRILIVAGTRPECLKLASLVAALRARGEVETLLVNSGQHHAMVERTFAHLEMTTDVAPGPIDPASLSHALTSLRERLRAIATERRASLIVAQGDTSSAYAASLAARDLALPLAHVEAGLRTDHPYRPFPEELFRRRIAPIAQLHFAPTASAERNLLREGIAPEAIHRTGNTVVDLLRAQLEDTRPLLLPFLANDGLPDTDELVTLTLHRRENYGRGLDVVCEAVLELVRQRPRLGVVCPVHPNPAVGSRIRRHLARRARIALVDPLDYRPFIALLAQSRLTITDSGGIQEEAPYLGTPVLVVRENTERPESVAIGAATLVPLKADRIVAEAQRLFALPAPRRLPFTPEAPYGDGRSGERIASILVERLCAPATMRAGRPSPVSA</sequence>
<keyword evidence="1 5" id="KW-0413">Isomerase</keyword>
<evidence type="ECO:0000313" key="8">
    <source>
        <dbReference type="Proteomes" id="UP001139971"/>
    </source>
</evidence>
<proteinExistence type="inferred from homology"/>
<reference evidence="7" key="1">
    <citation type="submission" date="2023-02" db="EMBL/GenBank/DDBJ databases">
        <title>Tahibacter soli sp. nov. isolated from soil.</title>
        <authorList>
            <person name="Baek J.H."/>
            <person name="Lee J.K."/>
            <person name="Choi D.G."/>
            <person name="Jeon C.O."/>
        </authorList>
    </citation>
    <scope>NUCLEOTIDE SEQUENCE</scope>
    <source>
        <strain evidence="7">BL</strain>
    </source>
</reference>
<dbReference type="GO" id="GO:0008761">
    <property type="term" value="F:UDP-N-acetylglucosamine 2-epimerase activity"/>
    <property type="evidence" value="ECO:0007669"/>
    <property type="project" value="UniProtKB-EC"/>
</dbReference>
<accession>A0A9X4BLF5</accession>